<reference evidence="4 5" key="1">
    <citation type="submission" date="2020-08" db="EMBL/GenBank/DDBJ databases">
        <title>Genomic Encyclopedia of Type Strains, Phase IV (KMG-IV): sequencing the most valuable type-strain genomes for metagenomic binning, comparative biology and taxonomic classification.</title>
        <authorList>
            <person name="Goeker M."/>
        </authorList>
    </citation>
    <scope>NUCLEOTIDE SEQUENCE [LARGE SCALE GENOMIC DNA]</scope>
    <source>
        <strain evidence="4 5">DSM 27203</strain>
    </source>
</reference>
<feature type="region of interest" description="Disordered" evidence="1">
    <location>
        <begin position="51"/>
        <end position="93"/>
    </location>
</feature>
<feature type="chain" id="PRO_5032319364" evidence="2">
    <location>
        <begin position="30"/>
        <end position="229"/>
    </location>
</feature>
<protein>
    <submittedName>
        <fullName evidence="4">Spore germination cell wall hydrolase CwlJ-like protein</fullName>
    </submittedName>
</protein>
<accession>A0A840Z1Y8</accession>
<evidence type="ECO:0000313" key="5">
    <source>
        <dbReference type="Proteomes" id="UP000554342"/>
    </source>
</evidence>
<feature type="signal peptide" evidence="2">
    <location>
        <begin position="1"/>
        <end position="29"/>
    </location>
</feature>
<evidence type="ECO:0000256" key="1">
    <source>
        <dbReference type="SAM" id="MobiDB-lite"/>
    </source>
</evidence>
<evidence type="ECO:0000256" key="2">
    <source>
        <dbReference type="SAM" id="SignalP"/>
    </source>
</evidence>
<dbReference type="GO" id="GO:0016787">
    <property type="term" value="F:hydrolase activity"/>
    <property type="evidence" value="ECO:0007669"/>
    <property type="project" value="UniProtKB-KW"/>
</dbReference>
<evidence type="ECO:0000259" key="3">
    <source>
        <dbReference type="Pfam" id="PF07486"/>
    </source>
</evidence>
<dbReference type="Pfam" id="PF07486">
    <property type="entry name" value="Hydrolase_2"/>
    <property type="match status" value="1"/>
</dbReference>
<dbReference type="Proteomes" id="UP000554342">
    <property type="component" value="Unassembled WGS sequence"/>
</dbReference>
<dbReference type="EMBL" id="JACIJI010000006">
    <property type="protein sequence ID" value="MBB5719809.1"/>
    <property type="molecule type" value="Genomic_DNA"/>
</dbReference>
<proteinExistence type="predicted"/>
<gene>
    <name evidence="4" type="ORF">FHR23_002765</name>
</gene>
<feature type="domain" description="Cell wall hydrolase SleB" evidence="3">
    <location>
        <begin position="126"/>
        <end position="228"/>
    </location>
</feature>
<sequence>MNRSFRAVLGTAGVFCVALSLGATAPGFAGEIPTGALIGDQTPVSQINAAPAATVPTPPPPVVPPQLTPEGDDATADATDNSDKSSQSGEDSYASLADAVAAQTIPDDMDEELNCLATGIYFESKGEPLSGQLAVADVILNRARSGRFPGSVCSVLTQPGQFSFVRHGRLPKPRTHSRSWRRAVAVAKIAEQKLWNSPVPKALFFHARYVKPHWRLAKVASIGNHIFYR</sequence>
<keyword evidence="2" id="KW-0732">Signal</keyword>
<dbReference type="InterPro" id="IPR011105">
    <property type="entry name" value="Cell_wall_hydrolase_SleB"/>
</dbReference>
<keyword evidence="5" id="KW-1185">Reference proteome</keyword>
<keyword evidence="4" id="KW-0378">Hydrolase</keyword>
<dbReference type="InterPro" id="IPR042047">
    <property type="entry name" value="SleB_dom1"/>
</dbReference>
<evidence type="ECO:0000313" key="4">
    <source>
        <dbReference type="EMBL" id="MBB5719809.1"/>
    </source>
</evidence>
<organism evidence="4 5">
    <name type="scientific">Stakelama sediminis</name>
    <dbReference type="NCBI Taxonomy" id="463200"/>
    <lineage>
        <taxon>Bacteria</taxon>
        <taxon>Pseudomonadati</taxon>
        <taxon>Pseudomonadota</taxon>
        <taxon>Alphaproteobacteria</taxon>
        <taxon>Sphingomonadales</taxon>
        <taxon>Sphingomonadaceae</taxon>
        <taxon>Stakelama</taxon>
    </lineage>
</organism>
<dbReference type="Gene3D" id="1.10.10.2520">
    <property type="entry name" value="Cell wall hydrolase SleB, domain 1"/>
    <property type="match status" value="1"/>
</dbReference>
<feature type="compositionally biased region" description="Pro residues" evidence="1">
    <location>
        <begin position="56"/>
        <end position="67"/>
    </location>
</feature>
<dbReference type="RefSeq" id="WP_184005077.1">
    <property type="nucleotide sequence ID" value="NZ_BAABIF010000006.1"/>
</dbReference>
<name>A0A840Z1Y8_9SPHN</name>
<comment type="caution">
    <text evidence="4">The sequence shown here is derived from an EMBL/GenBank/DDBJ whole genome shotgun (WGS) entry which is preliminary data.</text>
</comment>
<dbReference type="AlphaFoldDB" id="A0A840Z1Y8"/>